<evidence type="ECO:0000313" key="4">
    <source>
        <dbReference type="EMBL" id="KZP33681.1"/>
    </source>
</evidence>
<dbReference type="PRINTS" id="PR00081">
    <property type="entry name" value="GDHRDH"/>
</dbReference>
<accession>A0A166WEI5</accession>
<dbReference type="InterPro" id="IPR051468">
    <property type="entry name" value="Fungal_SecMetab_SDRs"/>
</dbReference>
<dbReference type="Pfam" id="PF00106">
    <property type="entry name" value="adh_short"/>
    <property type="match status" value="1"/>
</dbReference>
<proteinExistence type="inferred from homology"/>
<comment type="similarity">
    <text evidence="1 3">Belongs to the short-chain dehydrogenases/reductases (SDR) family.</text>
</comment>
<name>A0A166WEI5_9AGAM</name>
<dbReference type="AlphaFoldDB" id="A0A166WEI5"/>
<dbReference type="PRINTS" id="PR00080">
    <property type="entry name" value="SDRFAMILY"/>
</dbReference>
<dbReference type="PROSITE" id="PS00061">
    <property type="entry name" value="ADH_SHORT"/>
    <property type="match status" value="1"/>
</dbReference>
<dbReference type="SUPFAM" id="SSF51735">
    <property type="entry name" value="NAD(P)-binding Rossmann-fold domains"/>
    <property type="match status" value="1"/>
</dbReference>
<keyword evidence="5" id="KW-1185">Reference proteome</keyword>
<evidence type="ECO:0000256" key="1">
    <source>
        <dbReference type="ARBA" id="ARBA00006484"/>
    </source>
</evidence>
<dbReference type="GO" id="GO:0005737">
    <property type="term" value="C:cytoplasm"/>
    <property type="evidence" value="ECO:0007669"/>
    <property type="project" value="TreeGrafter"/>
</dbReference>
<evidence type="ECO:0000256" key="2">
    <source>
        <dbReference type="ARBA" id="ARBA00022857"/>
    </source>
</evidence>
<keyword evidence="2" id="KW-0521">NADP</keyword>
<evidence type="ECO:0000313" key="5">
    <source>
        <dbReference type="Proteomes" id="UP000076532"/>
    </source>
</evidence>
<gene>
    <name evidence="4" type="ORF">FIBSPDRAFT_1036197</name>
</gene>
<dbReference type="PANTHER" id="PTHR43544:SF32">
    <property type="entry name" value="CHAIN DEHYDROGENASE, PUTATIVE (AFU_ORTHOLOGUE AFUA_5G01530)-RELATED"/>
    <property type="match status" value="1"/>
</dbReference>
<protein>
    <submittedName>
        <fullName evidence="4">NAD(P)-binding protein</fullName>
    </submittedName>
</protein>
<dbReference type="Gene3D" id="3.40.50.720">
    <property type="entry name" value="NAD(P)-binding Rossmann-like Domain"/>
    <property type="match status" value="1"/>
</dbReference>
<dbReference type="PANTHER" id="PTHR43544">
    <property type="entry name" value="SHORT-CHAIN DEHYDROGENASE/REDUCTASE"/>
    <property type="match status" value="1"/>
</dbReference>
<sequence>MSTPTTILITGANQGLGYETARQLSKQPNVHLFLAGRDLTKIQEAQTKISAEEGCQATVDTVTLDVSDDASIKAGVEEVQGKLRGAALDVLVNNAGIAPEGQIAEKGLRRVFEETYAVNVFGAAVVADSFLPLLKQSKSEGGGRILNISSGLGSITIMADPNGQYKGAYLLAYNSSKSALNSVTVTLAMKNPELHVVCIDPGYNATNLNHFSGPMDPKDGVKVMVAHALKKVGKSTGFYSNDGEIPW</sequence>
<dbReference type="GO" id="GO:0016491">
    <property type="term" value="F:oxidoreductase activity"/>
    <property type="evidence" value="ECO:0007669"/>
    <property type="project" value="TreeGrafter"/>
</dbReference>
<dbReference type="OrthoDB" id="3192213at2759"/>
<dbReference type="Proteomes" id="UP000076532">
    <property type="component" value="Unassembled WGS sequence"/>
</dbReference>
<dbReference type="GO" id="GO:0019748">
    <property type="term" value="P:secondary metabolic process"/>
    <property type="evidence" value="ECO:0007669"/>
    <property type="project" value="TreeGrafter"/>
</dbReference>
<dbReference type="InterPro" id="IPR036291">
    <property type="entry name" value="NAD(P)-bd_dom_sf"/>
</dbReference>
<dbReference type="InterPro" id="IPR002347">
    <property type="entry name" value="SDR_fam"/>
</dbReference>
<organism evidence="4 5">
    <name type="scientific">Athelia psychrophila</name>
    <dbReference type="NCBI Taxonomy" id="1759441"/>
    <lineage>
        <taxon>Eukaryota</taxon>
        <taxon>Fungi</taxon>
        <taxon>Dikarya</taxon>
        <taxon>Basidiomycota</taxon>
        <taxon>Agaricomycotina</taxon>
        <taxon>Agaricomycetes</taxon>
        <taxon>Agaricomycetidae</taxon>
        <taxon>Atheliales</taxon>
        <taxon>Atheliaceae</taxon>
        <taxon>Athelia</taxon>
    </lineage>
</organism>
<dbReference type="InterPro" id="IPR020904">
    <property type="entry name" value="Sc_DH/Rdtase_CS"/>
</dbReference>
<evidence type="ECO:0000256" key="3">
    <source>
        <dbReference type="RuleBase" id="RU000363"/>
    </source>
</evidence>
<dbReference type="STRING" id="436010.A0A166WEI5"/>
<dbReference type="EMBL" id="KV417482">
    <property type="protein sequence ID" value="KZP33681.1"/>
    <property type="molecule type" value="Genomic_DNA"/>
</dbReference>
<reference evidence="4 5" key="1">
    <citation type="journal article" date="2016" name="Mol. Biol. Evol.">
        <title>Comparative Genomics of Early-Diverging Mushroom-Forming Fungi Provides Insights into the Origins of Lignocellulose Decay Capabilities.</title>
        <authorList>
            <person name="Nagy L.G."/>
            <person name="Riley R."/>
            <person name="Tritt A."/>
            <person name="Adam C."/>
            <person name="Daum C."/>
            <person name="Floudas D."/>
            <person name="Sun H."/>
            <person name="Yadav J.S."/>
            <person name="Pangilinan J."/>
            <person name="Larsson K.H."/>
            <person name="Matsuura K."/>
            <person name="Barry K."/>
            <person name="Labutti K."/>
            <person name="Kuo R."/>
            <person name="Ohm R.A."/>
            <person name="Bhattacharya S.S."/>
            <person name="Shirouzu T."/>
            <person name="Yoshinaga Y."/>
            <person name="Martin F.M."/>
            <person name="Grigoriev I.V."/>
            <person name="Hibbett D.S."/>
        </authorList>
    </citation>
    <scope>NUCLEOTIDE SEQUENCE [LARGE SCALE GENOMIC DNA]</scope>
    <source>
        <strain evidence="4 5">CBS 109695</strain>
    </source>
</reference>